<keyword evidence="6" id="KW-1185">Reference proteome</keyword>
<evidence type="ECO:0000256" key="3">
    <source>
        <dbReference type="ARBA" id="ARBA00023136"/>
    </source>
</evidence>
<feature type="transmembrane region" description="Helical" evidence="4">
    <location>
        <begin position="355"/>
        <end position="374"/>
    </location>
</feature>
<feature type="transmembrane region" description="Helical" evidence="4">
    <location>
        <begin position="12"/>
        <end position="30"/>
    </location>
</feature>
<feature type="transmembrane region" description="Helical" evidence="4">
    <location>
        <begin position="163"/>
        <end position="182"/>
    </location>
</feature>
<dbReference type="CDD" id="cd06174">
    <property type="entry name" value="MFS"/>
    <property type="match status" value="1"/>
</dbReference>
<dbReference type="InterPro" id="IPR011701">
    <property type="entry name" value="MFS"/>
</dbReference>
<sequence>MRHQENSSQQFLLISAICVAITFSVWQALLNNFSVEHASFTGTEIGMLQTLREIPGFLAFGAVFLLLLLKEQYVAVLSLAILSIGVGLTGFFPTSYGLYATTIIMSIGFHYFETINTSLQIQWLGEKEAPAIMGTILSKTAMAALLTFTLIWCAMEFLQVPYWLVYLIAGILGCLMALYLFIRFPLLPQKTVQHKHLVLRKRYWLYYALVFMSGARRQIFVVFAGFLMVDKFGFSVENMAMLFIINQVATIWLAPKIGRFVGYFGERKILMVEYMGLILVFVAYALVDNHWIASSLYVIDNIFFAMAIATKTYFQKIASPEDIASTSGVSFTINHIAAVILPVFLGMVWMINPAWVFYIGAGMAVVSLVLALLVPHMPKPGHESLLQSTPSVASA</sequence>
<reference evidence="5 6" key="1">
    <citation type="submission" date="2022-01" db="EMBL/GenBank/DDBJ databases">
        <title>Whole genome-based taxonomy of the Shewanellaceae.</title>
        <authorList>
            <person name="Martin-Rodriguez A.J."/>
        </authorList>
    </citation>
    <scope>NUCLEOTIDE SEQUENCE [LARGE SCALE GENOMIC DNA]</scope>
    <source>
        <strain evidence="5 6">DSM 17177</strain>
    </source>
</reference>
<feature type="transmembrane region" description="Helical" evidence="4">
    <location>
        <begin position="98"/>
        <end position="115"/>
    </location>
</feature>
<feature type="transmembrane region" description="Helical" evidence="4">
    <location>
        <begin position="74"/>
        <end position="92"/>
    </location>
</feature>
<feature type="transmembrane region" description="Helical" evidence="4">
    <location>
        <begin position="293"/>
        <end position="314"/>
    </location>
</feature>
<gene>
    <name evidence="5" type="ORF">L2764_15745</name>
</gene>
<dbReference type="Pfam" id="PF07690">
    <property type="entry name" value="MFS_1"/>
    <property type="match status" value="1"/>
</dbReference>
<organism evidence="5 6">
    <name type="scientific">Shewanella surugensis</name>
    <dbReference type="NCBI Taxonomy" id="212020"/>
    <lineage>
        <taxon>Bacteria</taxon>
        <taxon>Pseudomonadati</taxon>
        <taxon>Pseudomonadota</taxon>
        <taxon>Gammaproteobacteria</taxon>
        <taxon>Alteromonadales</taxon>
        <taxon>Shewanellaceae</taxon>
        <taxon>Shewanella</taxon>
    </lineage>
</organism>
<name>A0ABT0LDV1_9GAMM</name>
<dbReference type="Gene3D" id="1.20.1250.20">
    <property type="entry name" value="MFS general substrate transporter like domains"/>
    <property type="match status" value="1"/>
</dbReference>
<evidence type="ECO:0000256" key="2">
    <source>
        <dbReference type="ARBA" id="ARBA00022989"/>
    </source>
</evidence>
<dbReference type="InterPro" id="IPR036259">
    <property type="entry name" value="MFS_trans_sf"/>
</dbReference>
<evidence type="ECO:0000313" key="6">
    <source>
        <dbReference type="Proteomes" id="UP001203423"/>
    </source>
</evidence>
<dbReference type="Proteomes" id="UP001203423">
    <property type="component" value="Unassembled WGS sequence"/>
</dbReference>
<feature type="transmembrane region" description="Helical" evidence="4">
    <location>
        <begin position="136"/>
        <end position="157"/>
    </location>
</feature>
<proteinExistence type="predicted"/>
<keyword evidence="2 4" id="KW-1133">Transmembrane helix</keyword>
<feature type="transmembrane region" description="Helical" evidence="4">
    <location>
        <begin position="269"/>
        <end position="287"/>
    </location>
</feature>
<evidence type="ECO:0000313" key="5">
    <source>
        <dbReference type="EMBL" id="MCL1125883.1"/>
    </source>
</evidence>
<feature type="transmembrane region" description="Helical" evidence="4">
    <location>
        <begin position="50"/>
        <end position="69"/>
    </location>
</feature>
<dbReference type="SUPFAM" id="SSF103473">
    <property type="entry name" value="MFS general substrate transporter"/>
    <property type="match status" value="1"/>
</dbReference>
<comment type="caution">
    <text evidence="5">The sequence shown here is derived from an EMBL/GenBank/DDBJ whole genome shotgun (WGS) entry which is preliminary data.</text>
</comment>
<protein>
    <submittedName>
        <fullName evidence="5">MFS transporter</fullName>
    </submittedName>
</protein>
<feature type="transmembrane region" description="Helical" evidence="4">
    <location>
        <begin position="326"/>
        <end position="349"/>
    </location>
</feature>
<feature type="transmembrane region" description="Helical" evidence="4">
    <location>
        <begin position="203"/>
        <end position="227"/>
    </location>
</feature>
<dbReference type="EMBL" id="JAKIKS010000065">
    <property type="protein sequence ID" value="MCL1125883.1"/>
    <property type="molecule type" value="Genomic_DNA"/>
</dbReference>
<dbReference type="RefSeq" id="WP_248941217.1">
    <property type="nucleotide sequence ID" value="NZ_JAKIKS010000065.1"/>
</dbReference>
<evidence type="ECO:0000256" key="4">
    <source>
        <dbReference type="SAM" id="Phobius"/>
    </source>
</evidence>
<keyword evidence="1 4" id="KW-0812">Transmembrane</keyword>
<feature type="transmembrane region" description="Helical" evidence="4">
    <location>
        <begin position="239"/>
        <end position="257"/>
    </location>
</feature>
<keyword evidence="3 4" id="KW-0472">Membrane</keyword>
<accession>A0ABT0LDV1</accession>
<evidence type="ECO:0000256" key="1">
    <source>
        <dbReference type="ARBA" id="ARBA00022692"/>
    </source>
</evidence>